<dbReference type="GO" id="GO:0044781">
    <property type="term" value="P:bacterial-type flagellum organization"/>
    <property type="evidence" value="ECO:0007669"/>
    <property type="project" value="UniProtKB-KW"/>
</dbReference>
<keyword evidence="5" id="KW-1003">Cell membrane</keyword>
<dbReference type="GO" id="GO:0006935">
    <property type="term" value="P:chemotaxis"/>
    <property type="evidence" value="ECO:0007669"/>
    <property type="project" value="UniProtKB-KW"/>
</dbReference>
<keyword evidence="9" id="KW-0472">Membrane</keyword>
<keyword evidence="8" id="KW-0653">Protein transport</keyword>
<organism evidence="12 13">
    <name type="scientific">Collibacillus ludicampi</name>
    <dbReference type="NCBI Taxonomy" id="2771369"/>
    <lineage>
        <taxon>Bacteria</taxon>
        <taxon>Bacillati</taxon>
        <taxon>Bacillota</taxon>
        <taxon>Bacilli</taxon>
        <taxon>Bacillales</taxon>
        <taxon>Alicyclobacillaceae</taxon>
        <taxon>Collibacillus</taxon>
    </lineage>
</organism>
<reference evidence="12" key="1">
    <citation type="journal article" date="2023" name="Int. J. Syst. Evol. Microbiol.">
        <title>Collibacillus ludicampi gen. nov., sp. nov., a new soil bacterium of the family Alicyclobacillaceae.</title>
        <authorList>
            <person name="Jojima T."/>
            <person name="Ioku Y."/>
            <person name="Fukuta Y."/>
            <person name="Shirasaka N."/>
            <person name="Matsumura Y."/>
            <person name="Mori M."/>
        </authorList>
    </citation>
    <scope>NUCLEOTIDE SEQUENCE</scope>
    <source>
        <strain evidence="12">TP075</strain>
    </source>
</reference>
<dbReference type="InterPro" id="IPR012823">
    <property type="entry name" value="Flagell_FliJ"/>
</dbReference>
<accession>A0AAV4LK96</accession>
<dbReference type="Pfam" id="PF02050">
    <property type="entry name" value="FliJ"/>
    <property type="match status" value="1"/>
</dbReference>
<sequence>MSMTLKSVKKITELKQRLLTQVEAEYAELKQQEAEALAMLEQMCQERERCRKLIDECWKETAPVSRILEWESYLNRLAEQIQTQEAKVYALSLEKQKKFETLKSYHMEERKWECYLEKRQEEQTVAMRLLEQKVMDDLALTNYRSHLKRG</sequence>
<dbReference type="GO" id="GO:0009288">
    <property type="term" value="C:bacterial-type flagellum"/>
    <property type="evidence" value="ECO:0007669"/>
    <property type="project" value="InterPro"/>
</dbReference>
<dbReference type="Proteomes" id="UP001057291">
    <property type="component" value="Unassembled WGS sequence"/>
</dbReference>
<evidence type="ECO:0000256" key="1">
    <source>
        <dbReference type="ARBA" id="ARBA00004413"/>
    </source>
</evidence>
<evidence type="ECO:0000256" key="5">
    <source>
        <dbReference type="ARBA" id="ARBA00022475"/>
    </source>
</evidence>
<dbReference type="InterPro" id="IPR053716">
    <property type="entry name" value="Flag_assembly_chemotaxis_eff"/>
</dbReference>
<keyword evidence="10" id="KW-1006">Bacterial flagellum protein export</keyword>
<evidence type="ECO:0000256" key="4">
    <source>
        <dbReference type="ARBA" id="ARBA00022448"/>
    </source>
</evidence>
<keyword evidence="4" id="KW-0813">Transport</keyword>
<dbReference type="GO" id="GO:0071973">
    <property type="term" value="P:bacterial-type flagellum-dependent cell motility"/>
    <property type="evidence" value="ECO:0007669"/>
    <property type="project" value="InterPro"/>
</dbReference>
<evidence type="ECO:0000256" key="11">
    <source>
        <dbReference type="SAM" id="Coils"/>
    </source>
</evidence>
<proteinExistence type="inferred from homology"/>
<evidence type="ECO:0000256" key="10">
    <source>
        <dbReference type="ARBA" id="ARBA00023225"/>
    </source>
</evidence>
<evidence type="ECO:0000256" key="8">
    <source>
        <dbReference type="ARBA" id="ARBA00022927"/>
    </source>
</evidence>
<dbReference type="Gene3D" id="1.10.287.1700">
    <property type="match status" value="1"/>
</dbReference>
<gene>
    <name evidence="12" type="ORF">DNHGIG_33510</name>
</gene>
<dbReference type="EMBL" id="BOQE01000001">
    <property type="protein sequence ID" value="GIM47802.1"/>
    <property type="molecule type" value="Genomic_DNA"/>
</dbReference>
<evidence type="ECO:0000256" key="6">
    <source>
        <dbReference type="ARBA" id="ARBA00022500"/>
    </source>
</evidence>
<dbReference type="GO" id="GO:0015031">
    <property type="term" value="P:protein transport"/>
    <property type="evidence" value="ECO:0007669"/>
    <property type="project" value="UniProtKB-KW"/>
</dbReference>
<keyword evidence="7" id="KW-1005">Bacterial flagellum biogenesis</keyword>
<feature type="coiled-coil region" evidence="11">
    <location>
        <begin position="12"/>
        <end position="46"/>
    </location>
</feature>
<keyword evidence="6" id="KW-0145">Chemotaxis</keyword>
<comment type="similarity">
    <text evidence="2">Belongs to the FliJ family.</text>
</comment>
<comment type="caution">
    <text evidence="12">The sequence shown here is derived from an EMBL/GenBank/DDBJ whole genome shotgun (WGS) entry which is preliminary data.</text>
</comment>
<keyword evidence="13" id="KW-1185">Reference proteome</keyword>
<evidence type="ECO:0000313" key="12">
    <source>
        <dbReference type="EMBL" id="GIM47802.1"/>
    </source>
</evidence>
<evidence type="ECO:0000256" key="3">
    <source>
        <dbReference type="ARBA" id="ARBA00020392"/>
    </source>
</evidence>
<evidence type="ECO:0000313" key="13">
    <source>
        <dbReference type="Proteomes" id="UP001057291"/>
    </source>
</evidence>
<comment type="subcellular location">
    <subcellularLocation>
        <location evidence="1">Cell membrane</location>
        <topology evidence="1">Peripheral membrane protein</topology>
        <orientation evidence="1">Cytoplasmic side</orientation>
    </subcellularLocation>
</comment>
<dbReference type="RefSeq" id="WP_282200738.1">
    <property type="nucleotide sequence ID" value="NZ_BOQE01000001.1"/>
</dbReference>
<dbReference type="GO" id="GO:0005886">
    <property type="term" value="C:plasma membrane"/>
    <property type="evidence" value="ECO:0007669"/>
    <property type="project" value="UniProtKB-SubCell"/>
</dbReference>
<keyword evidence="11" id="KW-0175">Coiled coil</keyword>
<evidence type="ECO:0000256" key="9">
    <source>
        <dbReference type="ARBA" id="ARBA00023136"/>
    </source>
</evidence>
<evidence type="ECO:0000256" key="2">
    <source>
        <dbReference type="ARBA" id="ARBA00010004"/>
    </source>
</evidence>
<evidence type="ECO:0000256" key="7">
    <source>
        <dbReference type="ARBA" id="ARBA00022795"/>
    </source>
</evidence>
<name>A0AAV4LK96_9BACL</name>
<dbReference type="AlphaFoldDB" id="A0AAV4LK96"/>
<protein>
    <recommendedName>
        <fullName evidence="3">Flagellar FliJ protein</fullName>
    </recommendedName>
</protein>